<accession>A0A0C2JUP7</accession>
<gene>
    <name evidence="1" type="ORF">RF11_03613</name>
</gene>
<dbReference type="AlphaFoldDB" id="A0A0C2JUP7"/>
<evidence type="ECO:0000313" key="1">
    <source>
        <dbReference type="EMBL" id="KII73118.1"/>
    </source>
</evidence>
<dbReference type="EMBL" id="JWZT01000994">
    <property type="protein sequence ID" value="KII73118.1"/>
    <property type="molecule type" value="Genomic_DNA"/>
</dbReference>
<reference evidence="1 2" key="1">
    <citation type="journal article" date="2014" name="Genome Biol. Evol.">
        <title>The genome of the myxosporean Thelohanellus kitauei shows adaptations to nutrient acquisition within its fish host.</title>
        <authorList>
            <person name="Yang Y."/>
            <person name="Xiong J."/>
            <person name="Zhou Z."/>
            <person name="Huo F."/>
            <person name="Miao W."/>
            <person name="Ran C."/>
            <person name="Liu Y."/>
            <person name="Zhang J."/>
            <person name="Feng J."/>
            <person name="Wang M."/>
            <person name="Wang M."/>
            <person name="Wang L."/>
            <person name="Yao B."/>
        </authorList>
    </citation>
    <scope>NUCLEOTIDE SEQUENCE [LARGE SCALE GENOMIC DNA]</scope>
    <source>
        <strain evidence="1">Wuqing</strain>
    </source>
</reference>
<protein>
    <submittedName>
        <fullName evidence="1">Uncharacterized protein</fullName>
    </submittedName>
</protein>
<evidence type="ECO:0000313" key="2">
    <source>
        <dbReference type="Proteomes" id="UP000031668"/>
    </source>
</evidence>
<comment type="caution">
    <text evidence="1">The sequence shown here is derived from an EMBL/GenBank/DDBJ whole genome shotgun (WGS) entry which is preliminary data.</text>
</comment>
<name>A0A0C2JUP7_THEKT</name>
<keyword evidence="2" id="KW-1185">Reference proteome</keyword>
<proteinExistence type="predicted"/>
<sequence length="105" mass="12087">MRCKNIQDKRDYYTQEYPECTSYGEGDKPLRPQSPMVPVPDVTVFASDYSQHQKGNVSPDTEQFRHGLGQTLWQTVSPNAFGRSCVGRSNLHPLQNGERCFRHRK</sequence>
<dbReference type="Proteomes" id="UP000031668">
    <property type="component" value="Unassembled WGS sequence"/>
</dbReference>
<organism evidence="1 2">
    <name type="scientific">Thelohanellus kitauei</name>
    <name type="common">Myxosporean</name>
    <dbReference type="NCBI Taxonomy" id="669202"/>
    <lineage>
        <taxon>Eukaryota</taxon>
        <taxon>Metazoa</taxon>
        <taxon>Cnidaria</taxon>
        <taxon>Myxozoa</taxon>
        <taxon>Myxosporea</taxon>
        <taxon>Bivalvulida</taxon>
        <taxon>Platysporina</taxon>
        <taxon>Myxobolidae</taxon>
        <taxon>Thelohanellus</taxon>
    </lineage>
</organism>